<feature type="non-terminal residue" evidence="3">
    <location>
        <position position="1"/>
    </location>
</feature>
<dbReference type="InterPro" id="IPR051737">
    <property type="entry name" value="L-xylulose/Carbonyl_redctase"/>
</dbReference>
<accession>A0A821AYF6</accession>
<keyword evidence="4" id="KW-1185">Reference proteome</keyword>
<comment type="caution">
    <text evidence="3">The sequence shown here is derived from an EMBL/GenBank/DDBJ whole genome shotgun (WGS) entry which is preliminary data.</text>
</comment>
<comment type="similarity">
    <text evidence="1">Belongs to the short-chain dehydrogenases/reductases (SDR) family.</text>
</comment>
<dbReference type="AlphaFoldDB" id="A0A821AYF6"/>
<dbReference type="GO" id="GO:0050038">
    <property type="term" value="F:L-xylulose reductase (NADPH) activity"/>
    <property type="evidence" value="ECO:0007669"/>
    <property type="project" value="TreeGrafter"/>
</dbReference>
<sequence length="74" mass="7927">MTENYFQNKTVCVTGAGRGIGQSLALKLAKLGAKVIAVSKTNEHLKELIAQDNSITPVCVDLADWNATKEAIKP</sequence>
<dbReference type="Pfam" id="PF00106">
    <property type="entry name" value="adh_short"/>
    <property type="match status" value="1"/>
</dbReference>
<dbReference type="GO" id="GO:0006006">
    <property type="term" value="P:glucose metabolic process"/>
    <property type="evidence" value="ECO:0007669"/>
    <property type="project" value="TreeGrafter"/>
</dbReference>
<dbReference type="InterPro" id="IPR002347">
    <property type="entry name" value="SDR_fam"/>
</dbReference>
<evidence type="ECO:0000256" key="1">
    <source>
        <dbReference type="ARBA" id="ARBA00006484"/>
    </source>
</evidence>
<dbReference type="Proteomes" id="UP000663866">
    <property type="component" value="Unassembled WGS sequence"/>
</dbReference>
<dbReference type="GO" id="GO:0005997">
    <property type="term" value="P:xylulose metabolic process"/>
    <property type="evidence" value="ECO:0007669"/>
    <property type="project" value="TreeGrafter"/>
</dbReference>
<reference evidence="3" key="1">
    <citation type="submission" date="2021-02" db="EMBL/GenBank/DDBJ databases">
        <authorList>
            <person name="Nowell W R."/>
        </authorList>
    </citation>
    <scope>NUCLEOTIDE SEQUENCE</scope>
</reference>
<dbReference type="PANTHER" id="PTHR44252:SF3">
    <property type="entry name" value="D-ERYTHRULOSE REDUCTASE-RELATED"/>
    <property type="match status" value="1"/>
</dbReference>
<evidence type="ECO:0008006" key="5">
    <source>
        <dbReference type="Google" id="ProtNLM"/>
    </source>
</evidence>
<evidence type="ECO:0000313" key="4">
    <source>
        <dbReference type="Proteomes" id="UP000663866"/>
    </source>
</evidence>
<dbReference type="Gene3D" id="3.40.50.720">
    <property type="entry name" value="NAD(P)-binding Rossmann-like Domain"/>
    <property type="match status" value="1"/>
</dbReference>
<evidence type="ECO:0000313" key="3">
    <source>
        <dbReference type="EMBL" id="CAF4584787.1"/>
    </source>
</evidence>
<keyword evidence="2" id="KW-0521">NADP</keyword>
<dbReference type="PANTHER" id="PTHR44252">
    <property type="entry name" value="D-ERYTHRULOSE REDUCTASE"/>
    <property type="match status" value="1"/>
</dbReference>
<evidence type="ECO:0000256" key="2">
    <source>
        <dbReference type="ARBA" id="ARBA00022857"/>
    </source>
</evidence>
<organism evidence="3 4">
    <name type="scientific">Rotaria magnacalcarata</name>
    <dbReference type="NCBI Taxonomy" id="392030"/>
    <lineage>
        <taxon>Eukaryota</taxon>
        <taxon>Metazoa</taxon>
        <taxon>Spiralia</taxon>
        <taxon>Gnathifera</taxon>
        <taxon>Rotifera</taxon>
        <taxon>Eurotatoria</taxon>
        <taxon>Bdelloidea</taxon>
        <taxon>Philodinida</taxon>
        <taxon>Philodinidae</taxon>
        <taxon>Rotaria</taxon>
    </lineage>
</organism>
<proteinExistence type="inferred from homology"/>
<protein>
    <recommendedName>
        <fullName evidence="5">L-xylulose reductase</fullName>
    </recommendedName>
</protein>
<dbReference type="InterPro" id="IPR036291">
    <property type="entry name" value="NAD(P)-bd_dom_sf"/>
</dbReference>
<dbReference type="SUPFAM" id="SSF51735">
    <property type="entry name" value="NAD(P)-binding Rossmann-fold domains"/>
    <property type="match status" value="1"/>
</dbReference>
<dbReference type="EMBL" id="CAJOBG010068581">
    <property type="protein sequence ID" value="CAF4584787.1"/>
    <property type="molecule type" value="Genomic_DNA"/>
</dbReference>
<dbReference type="GO" id="GO:0004090">
    <property type="term" value="F:carbonyl reductase (NADPH) activity"/>
    <property type="evidence" value="ECO:0007669"/>
    <property type="project" value="TreeGrafter"/>
</dbReference>
<name>A0A821AYF6_9BILA</name>
<gene>
    <name evidence="3" type="ORF">OVN521_LOCUS44570</name>
</gene>